<keyword evidence="8 9" id="KW-0804">Transcription</keyword>
<dbReference type="SUPFAM" id="SSF52172">
    <property type="entry name" value="CheY-like"/>
    <property type="match status" value="1"/>
</dbReference>
<dbReference type="Pfam" id="PF09339">
    <property type="entry name" value="HTH_IclR"/>
    <property type="match status" value="1"/>
</dbReference>
<proteinExistence type="predicted"/>
<gene>
    <name evidence="12" type="ORF">M8330_04640</name>
</gene>
<dbReference type="Gene3D" id="3.40.50.2300">
    <property type="match status" value="1"/>
</dbReference>
<dbReference type="GO" id="GO:0003700">
    <property type="term" value="F:DNA-binding transcription factor activity"/>
    <property type="evidence" value="ECO:0007669"/>
    <property type="project" value="InterPro"/>
</dbReference>
<keyword evidence="5 9" id="KW-0805">Transcription regulation</keyword>
<dbReference type="InterPro" id="IPR011006">
    <property type="entry name" value="CheY-like_superfamily"/>
</dbReference>
<feature type="domain" description="Response regulatory" evidence="11">
    <location>
        <begin position="19"/>
        <end position="140"/>
    </location>
</feature>
<evidence type="ECO:0000256" key="2">
    <source>
        <dbReference type="ARBA" id="ARBA00022490"/>
    </source>
</evidence>
<evidence type="ECO:0000256" key="8">
    <source>
        <dbReference type="ARBA" id="ARBA00023163"/>
    </source>
</evidence>
<dbReference type="InterPro" id="IPR005471">
    <property type="entry name" value="Tscrpt_reg_IclR_N"/>
</dbReference>
<keyword evidence="13" id="KW-1185">Reference proteome</keyword>
<dbReference type="PANTHER" id="PTHR45526:SF1">
    <property type="entry name" value="TRANSCRIPTIONAL REGULATORY PROTEIN DCUR-RELATED"/>
    <property type="match status" value="1"/>
</dbReference>
<dbReference type="InterPro" id="IPR036390">
    <property type="entry name" value="WH_DNA-bd_sf"/>
</dbReference>
<evidence type="ECO:0000256" key="6">
    <source>
        <dbReference type="ARBA" id="ARBA00023125"/>
    </source>
</evidence>
<dbReference type="InterPro" id="IPR024187">
    <property type="entry name" value="Sig_transdc_resp-reg_cit/mal"/>
</dbReference>
<dbReference type="AlphaFoldDB" id="A0A9X2IEP8"/>
<dbReference type="GO" id="GO:0003677">
    <property type="term" value="F:DNA binding"/>
    <property type="evidence" value="ECO:0007669"/>
    <property type="project" value="UniProtKB-KW"/>
</dbReference>
<dbReference type="Pfam" id="PF00072">
    <property type="entry name" value="Response_reg"/>
    <property type="match status" value="1"/>
</dbReference>
<keyword evidence="4 9" id="KW-0902">Two-component regulatory system</keyword>
<keyword evidence="6 9" id="KW-0238">DNA-binding</keyword>
<keyword evidence="3 10" id="KW-0597">Phosphoprotein</keyword>
<reference evidence="12" key="1">
    <citation type="submission" date="2022-05" db="EMBL/GenBank/DDBJ databases">
        <authorList>
            <person name="Tuo L."/>
        </authorList>
    </citation>
    <scope>NUCLEOTIDE SEQUENCE</scope>
    <source>
        <strain evidence="12">BSK12Z-4</strain>
    </source>
</reference>
<evidence type="ECO:0000256" key="7">
    <source>
        <dbReference type="ARBA" id="ARBA00023159"/>
    </source>
</evidence>
<keyword evidence="7 9" id="KW-0010">Activator</keyword>
<dbReference type="InterPro" id="IPR001789">
    <property type="entry name" value="Sig_transdc_resp-reg_receiver"/>
</dbReference>
<dbReference type="SUPFAM" id="SSF46785">
    <property type="entry name" value="Winged helix' DNA-binding domain"/>
    <property type="match status" value="1"/>
</dbReference>
<feature type="modified residue" description="4-aspartylphosphate" evidence="10">
    <location>
        <position position="75"/>
    </location>
</feature>
<sequence>MSEHETTGRTGPGSDDDLRVLVVEDEARAAEAHAEYVRRVPGYTVAGTVRSAQEASRFLEAMRTQGRPVDLVLLDMHLPDGHGLGLLRRMRAAGHLCDVIAVTAARDADVVRAAVAQGVVLYLVKPFTFAGFRAKLEQHAAFRAQAEANRLRGEDLGQDDVDALMGSLRRAPGAAVPKGMSPETLREVTAALRQADRGLSASEVADLVGASRVTVRRYLEHLADTGTAERHPRYGGGGRPEVEYRWV</sequence>
<dbReference type="GO" id="GO:0000156">
    <property type="term" value="F:phosphorelay response regulator activity"/>
    <property type="evidence" value="ECO:0007669"/>
    <property type="project" value="TreeGrafter"/>
</dbReference>
<dbReference type="EMBL" id="JAMOIL010000003">
    <property type="protein sequence ID" value="MCM0619584.1"/>
    <property type="molecule type" value="Genomic_DNA"/>
</dbReference>
<evidence type="ECO:0000256" key="3">
    <source>
        <dbReference type="ARBA" id="ARBA00022553"/>
    </source>
</evidence>
<dbReference type="InterPro" id="IPR036388">
    <property type="entry name" value="WH-like_DNA-bd_sf"/>
</dbReference>
<dbReference type="InterPro" id="IPR051271">
    <property type="entry name" value="2C-system_Tx_regulators"/>
</dbReference>
<evidence type="ECO:0000256" key="1">
    <source>
        <dbReference type="ARBA" id="ARBA00004496"/>
    </source>
</evidence>
<evidence type="ECO:0000313" key="13">
    <source>
        <dbReference type="Proteomes" id="UP001139485"/>
    </source>
</evidence>
<dbReference type="RefSeq" id="WP_250826382.1">
    <property type="nucleotide sequence ID" value="NZ_JAMOIL010000003.1"/>
</dbReference>
<dbReference type="GO" id="GO:0005737">
    <property type="term" value="C:cytoplasm"/>
    <property type="evidence" value="ECO:0007669"/>
    <property type="project" value="UniProtKB-SubCell"/>
</dbReference>
<evidence type="ECO:0000313" key="12">
    <source>
        <dbReference type="EMBL" id="MCM0619584.1"/>
    </source>
</evidence>
<keyword evidence="2 9" id="KW-0963">Cytoplasm</keyword>
<dbReference type="PROSITE" id="PS50110">
    <property type="entry name" value="RESPONSE_REGULATORY"/>
    <property type="match status" value="1"/>
</dbReference>
<dbReference type="PANTHER" id="PTHR45526">
    <property type="entry name" value="TRANSCRIPTIONAL REGULATORY PROTEIN DPIA"/>
    <property type="match status" value="1"/>
</dbReference>
<evidence type="ECO:0000256" key="5">
    <source>
        <dbReference type="ARBA" id="ARBA00023015"/>
    </source>
</evidence>
<dbReference type="Proteomes" id="UP001139485">
    <property type="component" value="Unassembled WGS sequence"/>
</dbReference>
<evidence type="ECO:0000259" key="11">
    <source>
        <dbReference type="PROSITE" id="PS50110"/>
    </source>
</evidence>
<evidence type="ECO:0000256" key="10">
    <source>
        <dbReference type="PROSITE-ProRule" id="PRU00169"/>
    </source>
</evidence>
<comment type="caution">
    <text evidence="12">The sequence shown here is derived from an EMBL/GenBank/DDBJ whole genome shotgun (WGS) entry which is preliminary data.</text>
</comment>
<name>A0A9X2IEP8_9ACTN</name>
<dbReference type="SMART" id="SM00448">
    <property type="entry name" value="REC"/>
    <property type="match status" value="1"/>
</dbReference>
<protein>
    <recommendedName>
        <fullName evidence="9">Transcriptional regulatory protein</fullName>
    </recommendedName>
</protein>
<evidence type="ECO:0000256" key="9">
    <source>
        <dbReference type="PIRNR" id="PIRNR006171"/>
    </source>
</evidence>
<comment type="subcellular location">
    <subcellularLocation>
        <location evidence="1 9">Cytoplasm</location>
    </subcellularLocation>
</comment>
<organism evidence="12 13">
    <name type="scientific">Nocardioides bruguierae</name>
    <dbReference type="NCBI Taxonomy" id="2945102"/>
    <lineage>
        <taxon>Bacteria</taxon>
        <taxon>Bacillati</taxon>
        <taxon>Actinomycetota</taxon>
        <taxon>Actinomycetes</taxon>
        <taxon>Propionibacteriales</taxon>
        <taxon>Nocardioidaceae</taxon>
        <taxon>Nocardioides</taxon>
    </lineage>
</organism>
<dbReference type="PIRSF" id="PIRSF006171">
    <property type="entry name" value="RR_citrat_malat"/>
    <property type="match status" value="1"/>
</dbReference>
<dbReference type="Gene3D" id="1.10.10.10">
    <property type="entry name" value="Winged helix-like DNA-binding domain superfamily/Winged helix DNA-binding domain"/>
    <property type="match status" value="1"/>
</dbReference>
<evidence type="ECO:0000256" key="4">
    <source>
        <dbReference type="ARBA" id="ARBA00023012"/>
    </source>
</evidence>
<accession>A0A9X2IEP8</accession>